<proteinExistence type="predicted"/>
<keyword evidence="2" id="KW-1185">Reference proteome</keyword>
<gene>
    <name evidence="1" type="ORF">LXD69_07280</name>
</gene>
<dbReference type="InterPro" id="IPR046558">
    <property type="entry name" value="DUF6712"/>
</dbReference>
<sequence length="318" mass="36098">MAQLINTIEDLKKHIVVSASFDFKKVLPYTKRAERKYIISLIGREQYDSIIIHPYDEDSDAPINLVKLLIAEAAAHFSLLLALPVINLQITNHGLKTTENKDASPADWKDVRDLKRSLIETANEALDSAFEIMEENTADFSEWVASDHYTIFKEGIVRHTKTFNDLFNIGNSRKTFLALKPYMTEVEERFILTMLGQCTLDFLKTSSTDSVVLRSQKLLQMAVVSFTISKAAVAGTFSVTQSSLVVSSEELPWERNKMELDEAKLERLRKDRENSGNEYLKKLKKIIVDNPTIFVCYEDKTEVGLANKIQKLKTGLAL</sequence>
<dbReference type="RefSeq" id="WP_246918525.1">
    <property type="nucleotide sequence ID" value="NZ_CP090145.1"/>
</dbReference>
<evidence type="ECO:0000313" key="2">
    <source>
        <dbReference type="Proteomes" id="UP000830454"/>
    </source>
</evidence>
<dbReference type="Proteomes" id="UP000830454">
    <property type="component" value="Chromosome"/>
</dbReference>
<evidence type="ECO:0000313" key="1">
    <source>
        <dbReference type="EMBL" id="UOX35313.1"/>
    </source>
</evidence>
<accession>A0ABY4HRH3</accession>
<organism evidence="1 2">
    <name type="scientific">Flavobacterium sediminilitoris</name>
    <dbReference type="NCBI Taxonomy" id="2024526"/>
    <lineage>
        <taxon>Bacteria</taxon>
        <taxon>Pseudomonadati</taxon>
        <taxon>Bacteroidota</taxon>
        <taxon>Flavobacteriia</taxon>
        <taxon>Flavobacteriales</taxon>
        <taxon>Flavobacteriaceae</taxon>
        <taxon>Flavobacterium</taxon>
    </lineage>
</organism>
<dbReference type="Pfam" id="PF20459">
    <property type="entry name" value="DUF6712"/>
    <property type="match status" value="2"/>
</dbReference>
<dbReference type="EMBL" id="CP090145">
    <property type="protein sequence ID" value="UOX35313.1"/>
    <property type="molecule type" value="Genomic_DNA"/>
</dbReference>
<protein>
    <submittedName>
        <fullName evidence="1">Uncharacterized protein</fullName>
    </submittedName>
</protein>
<reference evidence="1" key="1">
    <citation type="submission" date="2021-12" db="EMBL/GenBank/DDBJ databases">
        <authorList>
            <person name="Cha I.-T."/>
            <person name="Lee K.-E."/>
            <person name="Park S.-J."/>
        </authorList>
    </citation>
    <scope>NUCLEOTIDE SEQUENCE</scope>
    <source>
        <strain evidence="1">YSM-43</strain>
    </source>
</reference>
<name>A0ABY4HRH3_9FLAO</name>
<reference evidence="1" key="2">
    <citation type="submission" date="2022-04" db="EMBL/GenBank/DDBJ databases">
        <title>Complete Genome Sequence of Flavobacterium sediminilitoris YSM-43, Isolated from a Tidal Sediment.</title>
        <authorList>
            <person name="Lee P.A."/>
        </authorList>
    </citation>
    <scope>NUCLEOTIDE SEQUENCE</scope>
    <source>
        <strain evidence="1">YSM-43</strain>
    </source>
</reference>